<dbReference type="Proteomes" id="UP000305888">
    <property type="component" value="Chromosome"/>
</dbReference>
<gene>
    <name evidence="2" type="ORF">FDP22_01100</name>
</gene>
<keyword evidence="2" id="KW-0131">Cell cycle</keyword>
<keyword evidence="3" id="KW-1185">Reference proteome</keyword>
<organism evidence="2 3">
    <name type="scientific">Paroceanicella profunda</name>
    <dbReference type="NCBI Taxonomy" id="2579971"/>
    <lineage>
        <taxon>Bacteria</taxon>
        <taxon>Pseudomonadati</taxon>
        <taxon>Pseudomonadota</taxon>
        <taxon>Alphaproteobacteria</taxon>
        <taxon>Rhodobacterales</taxon>
        <taxon>Paracoccaceae</taxon>
        <taxon>Paroceanicella</taxon>
    </lineage>
</organism>
<dbReference type="KEGG" id="ppru:FDP22_01100"/>
<dbReference type="RefSeq" id="WP_138577104.1">
    <property type="nucleotide sequence ID" value="NZ_CP040818.1"/>
</dbReference>
<evidence type="ECO:0000313" key="2">
    <source>
        <dbReference type="EMBL" id="QDL90512.1"/>
    </source>
</evidence>
<reference evidence="2 3" key="1">
    <citation type="submission" date="2019-06" db="EMBL/GenBank/DDBJ databases">
        <title>Genome sequence of Rhodobacteraceae bacterium D4M1.</title>
        <authorList>
            <person name="Cao J."/>
        </authorList>
    </citation>
    <scope>NUCLEOTIDE SEQUENCE [LARGE SCALE GENOMIC DNA]</scope>
    <source>
        <strain evidence="2 3">D4M1</strain>
    </source>
</reference>
<dbReference type="EMBL" id="CP040818">
    <property type="protein sequence ID" value="QDL90512.1"/>
    <property type="molecule type" value="Genomic_DNA"/>
</dbReference>
<feature type="region of interest" description="Disordered" evidence="1">
    <location>
        <begin position="121"/>
        <end position="140"/>
    </location>
</feature>
<sequence>MRTLFFVLGALVAVAFGFWAYRVNYETQGTVKRVSALQNQIAAERETMTMLRAEWAWLNRPSRIEALVAANNDTLNLGPLQPDHFGEVAMVAWPPLVAKDLEEGWDGITREDITVTEIAATDPTPRPHHRPEIIQAKAAQ</sequence>
<evidence type="ECO:0000313" key="3">
    <source>
        <dbReference type="Proteomes" id="UP000305888"/>
    </source>
</evidence>
<dbReference type="OrthoDB" id="7165680at2"/>
<dbReference type="GO" id="GO:0051301">
    <property type="term" value="P:cell division"/>
    <property type="evidence" value="ECO:0007669"/>
    <property type="project" value="UniProtKB-KW"/>
</dbReference>
<name>A0A5B8FVY0_9RHOB</name>
<dbReference type="AlphaFoldDB" id="A0A5B8FVY0"/>
<evidence type="ECO:0000256" key="1">
    <source>
        <dbReference type="SAM" id="MobiDB-lite"/>
    </source>
</evidence>
<accession>A0A5B8FVY0</accession>
<proteinExistence type="predicted"/>
<keyword evidence="2" id="KW-0132">Cell division</keyword>
<protein>
    <submittedName>
        <fullName evidence="2">Cell division protein FtsL</fullName>
    </submittedName>
</protein>